<organism evidence="2 3">
    <name type="scientific">Clostridium perfringens</name>
    <dbReference type="NCBI Taxonomy" id="1502"/>
    <lineage>
        <taxon>Bacteria</taxon>
        <taxon>Bacillati</taxon>
        <taxon>Bacillota</taxon>
        <taxon>Clostridia</taxon>
        <taxon>Eubacteriales</taxon>
        <taxon>Clostridiaceae</taxon>
        <taxon>Clostridium</taxon>
    </lineage>
</organism>
<gene>
    <name evidence="2" type="ORF">GNF79_18690</name>
</gene>
<dbReference type="GO" id="GO:0016998">
    <property type="term" value="P:cell wall macromolecule catabolic process"/>
    <property type="evidence" value="ECO:0007669"/>
    <property type="project" value="InterPro"/>
</dbReference>
<dbReference type="PANTHER" id="PTHR34135:SF2">
    <property type="entry name" value="LYSOZYME"/>
    <property type="match status" value="1"/>
</dbReference>
<dbReference type="Gene3D" id="3.20.20.80">
    <property type="entry name" value="Glycosidases"/>
    <property type="match status" value="1"/>
</dbReference>
<reference evidence="2" key="1">
    <citation type="submission" date="2019-11" db="EMBL/GenBank/DDBJ databases">
        <title>Characterization of Clostridium perfringens isolates from swine manure treated agricultural soils.</title>
        <authorList>
            <person name="Wushke S.T."/>
        </authorList>
    </citation>
    <scope>NUCLEOTIDE SEQUENCE</scope>
    <source>
        <strain evidence="2">X26</strain>
    </source>
</reference>
<comment type="similarity">
    <text evidence="1">Belongs to the glycosyl hydrolase 25 family.</text>
</comment>
<dbReference type="Pfam" id="PF01183">
    <property type="entry name" value="Glyco_hydro_25"/>
    <property type="match status" value="1"/>
</dbReference>
<evidence type="ECO:0000313" key="2">
    <source>
        <dbReference type="EMBL" id="MDZ5001049.1"/>
    </source>
</evidence>
<dbReference type="PANTHER" id="PTHR34135">
    <property type="entry name" value="LYSOZYME"/>
    <property type="match status" value="1"/>
</dbReference>
<sequence length="131" mass="15016">RVDAKAQAHYFASYVNGKDSNCRMALDIELTDWYEAEELSNMCITFLEEVKRLTGKEVVVYTYTNFAKTSLTKDLSKYPLWVADYDVTTPEDNPIWNSWIGFQYLEAGNVSGISGYCPLDVFTEEILLDKI</sequence>
<feature type="non-terminal residue" evidence="2">
    <location>
        <position position="1"/>
    </location>
</feature>
<dbReference type="RefSeq" id="WP_322459213.1">
    <property type="nucleotide sequence ID" value="NZ_WNVC01000966.1"/>
</dbReference>
<evidence type="ECO:0000256" key="1">
    <source>
        <dbReference type="ARBA" id="ARBA00010646"/>
    </source>
</evidence>
<proteinExistence type="inferred from homology"/>
<dbReference type="GO" id="GO:0009253">
    <property type="term" value="P:peptidoglycan catabolic process"/>
    <property type="evidence" value="ECO:0007669"/>
    <property type="project" value="InterPro"/>
</dbReference>
<comment type="caution">
    <text evidence="2">The sequence shown here is derived from an EMBL/GenBank/DDBJ whole genome shotgun (WGS) entry which is preliminary data.</text>
</comment>
<dbReference type="GO" id="GO:0016052">
    <property type="term" value="P:carbohydrate catabolic process"/>
    <property type="evidence" value="ECO:0007669"/>
    <property type="project" value="TreeGrafter"/>
</dbReference>
<dbReference type="GO" id="GO:0003796">
    <property type="term" value="F:lysozyme activity"/>
    <property type="evidence" value="ECO:0007669"/>
    <property type="project" value="InterPro"/>
</dbReference>
<dbReference type="AlphaFoldDB" id="A0AAW9IJ14"/>
<dbReference type="InterPro" id="IPR002053">
    <property type="entry name" value="Glyco_hydro_25"/>
</dbReference>
<dbReference type="InterPro" id="IPR017853">
    <property type="entry name" value="GH"/>
</dbReference>
<dbReference type="Proteomes" id="UP001291306">
    <property type="component" value="Unassembled WGS sequence"/>
</dbReference>
<accession>A0AAW9IJ14</accession>
<protein>
    <submittedName>
        <fullName evidence="2">Autolytic lysozyme</fullName>
    </submittedName>
</protein>
<evidence type="ECO:0000313" key="3">
    <source>
        <dbReference type="Proteomes" id="UP001291306"/>
    </source>
</evidence>
<dbReference type="EMBL" id="WNVC01000966">
    <property type="protein sequence ID" value="MDZ5001049.1"/>
    <property type="molecule type" value="Genomic_DNA"/>
</dbReference>
<dbReference type="PROSITE" id="PS51904">
    <property type="entry name" value="GLYCOSYL_HYDROL_F25_2"/>
    <property type="match status" value="1"/>
</dbReference>
<dbReference type="SUPFAM" id="SSF51445">
    <property type="entry name" value="(Trans)glycosidases"/>
    <property type="match status" value="1"/>
</dbReference>
<name>A0AAW9IJ14_CLOPF</name>